<reference evidence="2" key="1">
    <citation type="journal article" date="2012" name="PLoS ONE">
        <title>The success of Acinetobacter species; genetic, metabolic and virulence attributes.</title>
        <authorList>
            <person name="Peleg A.Y."/>
            <person name="de Breij A."/>
            <person name="Adams M.D."/>
            <person name="Cerqueira G.M."/>
            <person name="Mocali S."/>
            <person name="Galardini M."/>
            <person name="Nibbering P.H."/>
            <person name="Earl A.M."/>
            <person name="Ward D.V."/>
            <person name="Paterson D.L."/>
            <person name="Seifert H."/>
            <person name="Dijkshoorn L."/>
        </authorList>
    </citation>
    <scope>NUCLEOTIDE SEQUENCE [LARGE SCALE GENOMIC DNA]</scope>
    <source>
        <strain evidence="2">SH205</strain>
    </source>
</reference>
<name>D0SR88_ACIJU</name>
<proteinExistence type="predicted"/>
<sequence length="183" mass="21365">MPELTHLADLIANLDDQGLIQDQLDQIYSVFRQHFEIDGVLVDGSRLKIYLKKSNISQFRNKPETFVHIVTRDAKGSGYRSFDKARANKIHWIKPILVNCIDSRIHVFDRSHDKTGKPQRYFWFKNKDFVVILRNYHQDNFLVTAFCVDPMTARKYQKWHQQGACNKKPHIMCGARSLGTATE</sequence>
<dbReference type="RefSeq" id="WP_005403928.1">
    <property type="nucleotide sequence ID" value="NZ_GG705017.1"/>
</dbReference>
<dbReference type="EMBL" id="GG705017">
    <property type="protein sequence ID" value="EEY91499.1"/>
    <property type="molecule type" value="Genomic_DNA"/>
</dbReference>
<gene>
    <name evidence="1" type="ORF">HMPREF0026_02998</name>
</gene>
<dbReference type="AlphaFoldDB" id="D0SR88"/>
<evidence type="ECO:0000313" key="2">
    <source>
        <dbReference type="Proteomes" id="UP000018442"/>
    </source>
</evidence>
<dbReference type="HOGENOM" id="CLU_126392_0_0_6"/>
<dbReference type="Proteomes" id="UP000018442">
    <property type="component" value="Unassembled WGS sequence"/>
</dbReference>
<organism evidence="1 2">
    <name type="scientific">Acinetobacter junii SH205</name>
    <dbReference type="NCBI Taxonomy" id="575587"/>
    <lineage>
        <taxon>Bacteria</taxon>
        <taxon>Pseudomonadati</taxon>
        <taxon>Pseudomonadota</taxon>
        <taxon>Gammaproteobacteria</taxon>
        <taxon>Moraxellales</taxon>
        <taxon>Moraxellaceae</taxon>
        <taxon>Acinetobacter</taxon>
    </lineage>
</organism>
<accession>D0SR88</accession>
<evidence type="ECO:0000313" key="1">
    <source>
        <dbReference type="EMBL" id="EEY91499.1"/>
    </source>
</evidence>
<protein>
    <submittedName>
        <fullName evidence="1">Uncharacterized protein</fullName>
    </submittedName>
</protein>